<keyword evidence="2" id="KW-1185">Reference proteome</keyword>
<protein>
    <submittedName>
        <fullName evidence="1">11210_t:CDS:1</fullName>
    </submittedName>
</protein>
<feature type="non-terminal residue" evidence="1">
    <location>
        <position position="1"/>
    </location>
</feature>
<accession>A0ACA9R091</accession>
<comment type="caution">
    <text evidence="1">The sequence shown here is derived from an EMBL/GenBank/DDBJ whole genome shotgun (WGS) entry which is preliminary data.</text>
</comment>
<reference evidence="1" key="1">
    <citation type="submission" date="2021-06" db="EMBL/GenBank/DDBJ databases">
        <authorList>
            <person name="Kallberg Y."/>
            <person name="Tangrot J."/>
            <person name="Rosling A."/>
        </authorList>
    </citation>
    <scope>NUCLEOTIDE SEQUENCE</scope>
    <source>
        <strain evidence="1">MA461A</strain>
    </source>
</reference>
<evidence type="ECO:0000313" key="2">
    <source>
        <dbReference type="Proteomes" id="UP000789920"/>
    </source>
</evidence>
<organism evidence="1 2">
    <name type="scientific">Racocetra persica</name>
    <dbReference type="NCBI Taxonomy" id="160502"/>
    <lineage>
        <taxon>Eukaryota</taxon>
        <taxon>Fungi</taxon>
        <taxon>Fungi incertae sedis</taxon>
        <taxon>Mucoromycota</taxon>
        <taxon>Glomeromycotina</taxon>
        <taxon>Glomeromycetes</taxon>
        <taxon>Diversisporales</taxon>
        <taxon>Gigasporaceae</taxon>
        <taxon>Racocetra</taxon>
    </lineage>
</organism>
<proteinExistence type="predicted"/>
<dbReference type="EMBL" id="CAJVQC010040887">
    <property type="protein sequence ID" value="CAG8771761.1"/>
    <property type="molecule type" value="Genomic_DNA"/>
</dbReference>
<evidence type="ECO:0000313" key="1">
    <source>
        <dbReference type="EMBL" id="CAG8771761.1"/>
    </source>
</evidence>
<gene>
    <name evidence="1" type="ORF">RPERSI_LOCUS16494</name>
</gene>
<name>A0ACA9R091_9GLOM</name>
<dbReference type="Proteomes" id="UP000789920">
    <property type="component" value="Unassembled WGS sequence"/>
</dbReference>
<sequence length="69" mass="6616">VIVSLVQAIGFGTDGIAAGSFAARMMSLFGGGATAKGSIVAILQSIGAAGLSVEATIAIAVVVAIVLLK</sequence>